<dbReference type="NCBIfam" id="TIGR00879">
    <property type="entry name" value="SP"/>
    <property type="match status" value="1"/>
</dbReference>
<dbReference type="AlphaFoldDB" id="A0AAN8E850"/>
<feature type="region of interest" description="Disordered" evidence="8">
    <location>
        <begin position="519"/>
        <end position="547"/>
    </location>
</feature>
<keyword evidence="3 7" id="KW-0813">Transport</keyword>
<dbReference type="PANTHER" id="PTHR48022:SF21">
    <property type="entry name" value="QUINATE TRANSPORTER, PUTATIVE (AFU_ORTHOLOGUE AFUA_6G06960)-RELATED"/>
    <property type="match status" value="1"/>
</dbReference>
<keyword evidence="5 9" id="KW-1133">Transmembrane helix</keyword>
<feature type="transmembrane region" description="Helical" evidence="9">
    <location>
        <begin position="41"/>
        <end position="63"/>
    </location>
</feature>
<feature type="transmembrane region" description="Helical" evidence="9">
    <location>
        <begin position="334"/>
        <end position="354"/>
    </location>
</feature>
<dbReference type="FunFam" id="1.20.1250.20:FF:000026">
    <property type="entry name" value="MFS quinate transporter QutD"/>
    <property type="match status" value="1"/>
</dbReference>
<feature type="transmembrane region" description="Helical" evidence="9">
    <location>
        <begin position="110"/>
        <end position="131"/>
    </location>
</feature>
<dbReference type="SUPFAM" id="SSF103473">
    <property type="entry name" value="MFS general substrate transporter"/>
    <property type="match status" value="1"/>
</dbReference>
<feature type="transmembrane region" description="Helical" evidence="9">
    <location>
        <begin position="83"/>
        <end position="103"/>
    </location>
</feature>
<feature type="transmembrane region" description="Helical" evidence="9">
    <location>
        <begin position="200"/>
        <end position="223"/>
    </location>
</feature>
<proteinExistence type="inferred from homology"/>
<dbReference type="InterPro" id="IPR036259">
    <property type="entry name" value="MFS_trans_sf"/>
</dbReference>
<dbReference type="PANTHER" id="PTHR48022">
    <property type="entry name" value="PLASTIDIC GLUCOSE TRANSPORTER 4"/>
    <property type="match status" value="1"/>
</dbReference>
<dbReference type="Pfam" id="PF00083">
    <property type="entry name" value="Sugar_tr"/>
    <property type="match status" value="1"/>
</dbReference>
<evidence type="ECO:0000256" key="5">
    <source>
        <dbReference type="ARBA" id="ARBA00022989"/>
    </source>
</evidence>
<name>A0AAN8E850_9EURO</name>
<evidence type="ECO:0000256" key="8">
    <source>
        <dbReference type="SAM" id="MobiDB-lite"/>
    </source>
</evidence>
<dbReference type="GO" id="GO:0005351">
    <property type="term" value="F:carbohydrate:proton symporter activity"/>
    <property type="evidence" value="ECO:0007669"/>
    <property type="project" value="TreeGrafter"/>
</dbReference>
<dbReference type="InterPro" id="IPR005829">
    <property type="entry name" value="Sugar_transporter_CS"/>
</dbReference>
<feature type="transmembrane region" description="Helical" evidence="9">
    <location>
        <begin position="467"/>
        <end position="488"/>
    </location>
</feature>
<feature type="transmembrane region" description="Helical" evidence="9">
    <location>
        <begin position="366"/>
        <end position="385"/>
    </location>
</feature>
<comment type="similarity">
    <text evidence="2 7">Belongs to the major facilitator superfamily. Sugar transporter (TC 2.A.1.1) family.</text>
</comment>
<dbReference type="InterPro" id="IPR005828">
    <property type="entry name" value="MFS_sugar_transport-like"/>
</dbReference>
<organism evidence="11 12">
    <name type="scientific">Knufia fluminis</name>
    <dbReference type="NCBI Taxonomy" id="191047"/>
    <lineage>
        <taxon>Eukaryota</taxon>
        <taxon>Fungi</taxon>
        <taxon>Dikarya</taxon>
        <taxon>Ascomycota</taxon>
        <taxon>Pezizomycotina</taxon>
        <taxon>Eurotiomycetes</taxon>
        <taxon>Chaetothyriomycetidae</taxon>
        <taxon>Chaetothyriales</taxon>
        <taxon>Trichomeriaceae</taxon>
        <taxon>Knufia</taxon>
    </lineage>
</organism>
<dbReference type="EMBL" id="JAKLMC020000045">
    <property type="protein sequence ID" value="KAK5948599.1"/>
    <property type="molecule type" value="Genomic_DNA"/>
</dbReference>
<evidence type="ECO:0000256" key="1">
    <source>
        <dbReference type="ARBA" id="ARBA00004141"/>
    </source>
</evidence>
<dbReference type="PROSITE" id="PS00217">
    <property type="entry name" value="SUGAR_TRANSPORT_2"/>
    <property type="match status" value="1"/>
</dbReference>
<evidence type="ECO:0000256" key="7">
    <source>
        <dbReference type="RuleBase" id="RU003346"/>
    </source>
</evidence>
<gene>
    <name evidence="11" type="ORF">OHC33_010358</name>
</gene>
<dbReference type="PROSITE" id="PS50850">
    <property type="entry name" value="MFS"/>
    <property type="match status" value="1"/>
</dbReference>
<keyword evidence="6 9" id="KW-0472">Membrane</keyword>
<evidence type="ECO:0000256" key="3">
    <source>
        <dbReference type="ARBA" id="ARBA00022448"/>
    </source>
</evidence>
<evidence type="ECO:0000256" key="4">
    <source>
        <dbReference type="ARBA" id="ARBA00022692"/>
    </source>
</evidence>
<dbReference type="Gene3D" id="1.20.1250.20">
    <property type="entry name" value="MFS general substrate transporter like domains"/>
    <property type="match status" value="1"/>
</dbReference>
<dbReference type="InterPro" id="IPR050360">
    <property type="entry name" value="MFS_Sugar_Transporters"/>
</dbReference>
<dbReference type="Proteomes" id="UP001316803">
    <property type="component" value="Unassembled WGS sequence"/>
</dbReference>
<dbReference type="InterPro" id="IPR003663">
    <property type="entry name" value="Sugar/inositol_transpt"/>
</dbReference>
<reference evidence="11 12" key="1">
    <citation type="submission" date="2022-12" db="EMBL/GenBank/DDBJ databases">
        <title>Genomic features and morphological characterization of a novel Knufia sp. strain isolated from spacecraft assembly facility.</title>
        <authorList>
            <person name="Teixeira M."/>
            <person name="Chander A.M."/>
            <person name="Stajich J.E."/>
            <person name="Venkateswaran K."/>
        </authorList>
    </citation>
    <scope>NUCLEOTIDE SEQUENCE [LARGE SCALE GENOMIC DNA]</scope>
    <source>
        <strain evidence="11 12">FJI-L2-BK-P2</strain>
    </source>
</reference>
<keyword evidence="4 9" id="KW-0812">Transmembrane</keyword>
<comment type="subcellular location">
    <subcellularLocation>
        <location evidence="1">Membrane</location>
        <topology evidence="1">Multi-pass membrane protein</topology>
    </subcellularLocation>
</comment>
<feature type="transmembrane region" description="Helical" evidence="9">
    <location>
        <begin position="436"/>
        <end position="455"/>
    </location>
</feature>
<feature type="transmembrane region" description="Helical" evidence="9">
    <location>
        <begin position="137"/>
        <end position="157"/>
    </location>
</feature>
<keyword evidence="12" id="KW-1185">Reference proteome</keyword>
<feature type="transmembrane region" description="Helical" evidence="9">
    <location>
        <begin position="296"/>
        <end position="314"/>
    </location>
</feature>
<protein>
    <recommendedName>
        <fullName evidence="10">Major facilitator superfamily (MFS) profile domain-containing protein</fullName>
    </recommendedName>
</protein>
<dbReference type="InterPro" id="IPR020846">
    <property type="entry name" value="MFS_dom"/>
</dbReference>
<feature type="transmembrane region" description="Helical" evidence="9">
    <location>
        <begin position="397"/>
        <end position="424"/>
    </location>
</feature>
<evidence type="ECO:0000256" key="9">
    <source>
        <dbReference type="SAM" id="Phobius"/>
    </source>
</evidence>
<evidence type="ECO:0000259" key="10">
    <source>
        <dbReference type="PROSITE" id="PS50850"/>
    </source>
</evidence>
<dbReference type="PRINTS" id="PR00171">
    <property type="entry name" value="SUGRTRNSPORT"/>
</dbReference>
<evidence type="ECO:0000313" key="12">
    <source>
        <dbReference type="Proteomes" id="UP001316803"/>
    </source>
</evidence>
<feature type="transmembrane region" description="Helical" evidence="9">
    <location>
        <begin position="169"/>
        <end position="188"/>
    </location>
</feature>
<evidence type="ECO:0000313" key="11">
    <source>
        <dbReference type="EMBL" id="KAK5948599.1"/>
    </source>
</evidence>
<dbReference type="GO" id="GO:0016020">
    <property type="term" value="C:membrane"/>
    <property type="evidence" value="ECO:0007669"/>
    <property type="project" value="UniProtKB-SubCell"/>
</dbReference>
<evidence type="ECO:0000256" key="2">
    <source>
        <dbReference type="ARBA" id="ARBA00010992"/>
    </source>
</evidence>
<feature type="domain" description="Major facilitator superfamily (MFS) profile" evidence="10">
    <location>
        <begin position="35"/>
        <end position="492"/>
    </location>
</feature>
<dbReference type="PROSITE" id="PS00216">
    <property type="entry name" value="SUGAR_TRANSPORT_1"/>
    <property type="match status" value="2"/>
</dbReference>
<evidence type="ECO:0000256" key="6">
    <source>
        <dbReference type="ARBA" id="ARBA00023136"/>
    </source>
</evidence>
<comment type="caution">
    <text evidence="11">The sequence shown here is derived from an EMBL/GenBank/DDBJ whole genome shotgun (WGS) entry which is preliminary data.</text>
</comment>
<accession>A0AAN8E850</accession>
<sequence length="547" mass="60080">MSKNNLGYRLFSRAVHNDAMKTDPPEIYGWRALVLAMSAGWGAMLFGMDSSIISGVVVLPSFLSRFGLDKADSAVDLANLQANIVSTLQAGCFAGAIVAAPLADKLGRRMALLVAGVIVLIGVILQFNAWGYLAPLYVGRFIGGFGVGVCSVTTPTYISENVPRAIRGLLTGCYQWFIVTGGMLAYWINYGAELHLPGDSAWVVPLAVQGLPAVLLLICMFFMNESPRWLAKQDRWEEAKANLAKVRMLPATHEYVETEYQDMVHQLESERRLLAGAGFKVLMKEMWTIPGNRKRALISIVLMICQQMTGTNAINSYLPLMFRNMGIEGRSTGLFATGIYGIVKVISCTIFLLFMADSLGRRRSLLWTSIGQGVCMFFIGLYIRIEPPIKGVPTPPVGYVSLVCIYLFAAFFQFGWGPVCWIYASEIPTARLRATNVSLAAATQWLFNFVVVRAVPNMLVTAGAHGYGTYLIFGSFAFSMFVFVWFFIPETKGLSLEAMDALFGVVPHDELRMEGGYHGAGGARDSIEKDPATTQVETVENKADERS</sequence>